<reference evidence="3" key="1">
    <citation type="journal article" date="2019" name="Int. J. Syst. Evol. Microbiol.">
        <title>The Global Catalogue of Microorganisms (GCM) 10K type strain sequencing project: providing services to taxonomists for standard genome sequencing and annotation.</title>
        <authorList>
            <consortium name="The Broad Institute Genomics Platform"/>
            <consortium name="The Broad Institute Genome Sequencing Center for Infectious Disease"/>
            <person name="Wu L."/>
            <person name="Ma J."/>
        </authorList>
    </citation>
    <scope>NUCLEOTIDE SEQUENCE [LARGE SCALE GENOMIC DNA]</scope>
    <source>
        <strain evidence="3">JCM 3369</strain>
    </source>
</reference>
<evidence type="ECO:0000313" key="3">
    <source>
        <dbReference type="Proteomes" id="UP001596380"/>
    </source>
</evidence>
<gene>
    <name evidence="2" type="ORF">ACFQKB_04235</name>
</gene>
<dbReference type="EMBL" id="JBHSXS010000002">
    <property type="protein sequence ID" value="MFC6878967.1"/>
    <property type="molecule type" value="Genomic_DNA"/>
</dbReference>
<protein>
    <submittedName>
        <fullName evidence="2">MOSC domain-containing protein</fullName>
    </submittedName>
</protein>
<dbReference type="RefSeq" id="WP_160823685.1">
    <property type="nucleotide sequence ID" value="NZ_JBHSXE010000001.1"/>
</dbReference>
<accession>A0ABW2CBH2</accession>
<dbReference type="Proteomes" id="UP001596380">
    <property type="component" value="Unassembled WGS sequence"/>
</dbReference>
<organism evidence="2 3">
    <name type="scientific">Actinomadura yumaensis</name>
    <dbReference type="NCBI Taxonomy" id="111807"/>
    <lineage>
        <taxon>Bacteria</taxon>
        <taxon>Bacillati</taxon>
        <taxon>Actinomycetota</taxon>
        <taxon>Actinomycetes</taxon>
        <taxon>Streptosporangiales</taxon>
        <taxon>Thermomonosporaceae</taxon>
        <taxon>Actinomadura</taxon>
    </lineage>
</organism>
<dbReference type="InterPro" id="IPR011037">
    <property type="entry name" value="Pyrv_Knase-like_insert_dom_sf"/>
</dbReference>
<dbReference type="InterPro" id="IPR005303">
    <property type="entry name" value="MOCOS_middle"/>
</dbReference>
<keyword evidence="3" id="KW-1185">Reference proteome</keyword>
<feature type="domain" description="MOSC" evidence="1">
    <location>
        <begin position="103"/>
        <end position="280"/>
    </location>
</feature>
<dbReference type="Gene3D" id="2.40.33.20">
    <property type="entry name" value="PK beta-barrel domain-like"/>
    <property type="match status" value="1"/>
</dbReference>
<name>A0ABW2CBH2_9ACTN</name>
<dbReference type="PROSITE" id="PS51340">
    <property type="entry name" value="MOSC"/>
    <property type="match status" value="1"/>
</dbReference>
<evidence type="ECO:0000259" key="1">
    <source>
        <dbReference type="PROSITE" id="PS51340"/>
    </source>
</evidence>
<proteinExistence type="predicted"/>
<dbReference type="PANTHER" id="PTHR36930:SF1">
    <property type="entry name" value="MOSC DOMAIN-CONTAINING PROTEIN"/>
    <property type="match status" value="1"/>
</dbReference>
<dbReference type="InterPro" id="IPR052716">
    <property type="entry name" value="MOSC_domain"/>
</dbReference>
<sequence length="280" mass="30730">MGEVAELWRYPVKSMGGERVVSAGLGADGLRGDRCWAVRDERRGAITEARKMPALLSLASRYPDGDGKPAEIVLPGGGTVRTDDPGVHGTLSAALGHEVTLWPRLPESEREHYRRALPDGDAGRHLLELFAVESDDLLPDLSSMPAELFTHQTMPGTYFDWAPVHLITDRSLEALRRLAPESDVDVRRFRPNIVLRDGTDGTDGFPEQGWTGRRLRIGGAVLRITDRTPRCAMITHPQPGLAKDRALARLVHTRLDHCLGVYATVERPGEVSVGSEAILL</sequence>
<dbReference type="PANTHER" id="PTHR36930">
    <property type="entry name" value="METAL-SULFUR CLUSTER BIOSYNTHESIS PROTEINS YUAD-RELATED"/>
    <property type="match status" value="1"/>
</dbReference>
<dbReference type="SUPFAM" id="SSF50800">
    <property type="entry name" value="PK beta-barrel domain-like"/>
    <property type="match status" value="1"/>
</dbReference>
<dbReference type="Pfam" id="PF03476">
    <property type="entry name" value="MOSC_N"/>
    <property type="match status" value="1"/>
</dbReference>
<dbReference type="InterPro" id="IPR005302">
    <property type="entry name" value="MoCF_Sase_C"/>
</dbReference>
<dbReference type="Pfam" id="PF03473">
    <property type="entry name" value="MOSC"/>
    <property type="match status" value="1"/>
</dbReference>
<comment type="caution">
    <text evidence="2">The sequence shown here is derived from an EMBL/GenBank/DDBJ whole genome shotgun (WGS) entry which is preliminary data.</text>
</comment>
<evidence type="ECO:0000313" key="2">
    <source>
        <dbReference type="EMBL" id="MFC6878967.1"/>
    </source>
</evidence>